<dbReference type="RefSeq" id="XP_073558964.1">
    <property type="nucleotide sequence ID" value="XM_073702761.1"/>
</dbReference>
<gene>
    <name evidence="2" type="ORF">CCMA1212_005504</name>
</gene>
<dbReference type="Proteomes" id="UP001642720">
    <property type="component" value="Unassembled WGS sequence"/>
</dbReference>
<name>A0ABY2H3D9_9HYPO</name>
<accession>A0ABY2H3D9</accession>
<dbReference type="SMART" id="SM00248">
    <property type="entry name" value="ANK"/>
    <property type="match status" value="2"/>
</dbReference>
<keyword evidence="1" id="KW-0040">ANK repeat</keyword>
<organism evidence="2 3">
    <name type="scientific">Trichoderma ghanense</name>
    <dbReference type="NCBI Taxonomy" id="65468"/>
    <lineage>
        <taxon>Eukaryota</taxon>
        <taxon>Fungi</taxon>
        <taxon>Dikarya</taxon>
        <taxon>Ascomycota</taxon>
        <taxon>Pezizomycotina</taxon>
        <taxon>Sordariomycetes</taxon>
        <taxon>Hypocreomycetidae</taxon>
        <taxon>Hypocreales</taxon>
        <taxon>Hypocreaceae</taxon>
        <taxon>Trichoderma</taxon>
    </lineage>
</organism>
<dbReference type="EMBL" id="PPTA01000006">
    <property type="protein sequence ID" value="TFB02763.1"/>
    <property type="molecule type" value="Genomic_DNA"/>
</dbReference>
<dbReference type="Gene3D" id="1.25.40.20">
    <property type="entry name" value="Ankyrin repeat-containing domain"/>
    <property type="match status" value="1"/>
</dbReference>
<dbReference type="SUPFAM" id="SSF48403">
    <property type="entry name" value="Ankyrin repeat"/>
    <property type="match status" value="1"/>
</dbReference>
<feature type="repeat" description="ANK" evidence="1">
    <location>
        <begin position="56"/>
        <end position="88"/>
    </location>
</feature>
<dbReference type="InterPro" id="IPR036770">
    <property type="entry name" value="Ankyrin_rpt-contain_sf"/>
</dbReference>
<dbReference type="PROSITE" id="PS50088">
    <property type="entry name" value="ANK_REPEAT"/>
    <property type="match status" value="1"/>
</dbReference>
<evidence type="ECO:0000256" key="1">
    <source>
        <dbReference type="PROSITE-ProRule" id="PRU00023"/>
    </source>
</evidence>
<dbReference type="InterPro" id="IPR002110">
    <property type="entry name" value="Ankyrin_rpt"/>
</dbReference>
<evidence type="ECO:0008006" key="4">
    <source>
        <dbReference type="Google" id="ProtNLM"/>
    </source>
</evidence>
<dbReference type="GeneID" id="300577211"/>
<protein>
    <recommendedName>
        <fullName evidence="4">Ankyrin repeat protein</fullName>
    </recommendedName>
</protein>
<comment type="caution">
    <text evidence="2">The sequence shown here is derived from an EMBL/GenBank/DDBJ whole genome shotgun (WGS) entry which is preliminary data.</text>
</comment>
<proteinExistence type="predicted"/>
<evidence type="ECO:0000313" key="3">
    <source>
        <dbReference type="Proteomes" id="UP001642720"/>
    </source>
</evidence>
<evidence type="ECO:0000313" key="2">
    <source>
        <dbReference type="EMBL" id="TFB02763.1"/>
    </source>
</evidence>
<keyword evidence="3" id="KW-1185">Reference proteome</keyword>
<reference evidence="2 3" key="1">
    <citation type="submission" date="2018-01" db="EMBL/GenBank/DDBJ databases">
        <title>Genome characterization of the sugarcane-associated fungus Trichoderma ghanense CCMA-1212 and their application in lignocelulose bioconversion.</title>
        <authorList>
            <person name="Steindorff A.S."/>
            <person name="Mendes T.D."/>
            <person name="Vilela E.S.D."/>
            <person name="Rodrigues D.S."/>
            <person name="Formighieri E.F."/>
            <person name="Melo I.S."/>
            <person name="Favaro L.C.L."/>
        </authorList>
    </citation>
    <scope>NUCLEOTIDE SEQUENCE [LARGE SCALE GENOMIC DNA]</scope>
    <source>
        <strain evidence="2 3">CCMA-1212</strain>
    </source>
</reference>
<sequence>MGKLDISGDYKPIETSFPNQRKAVANFLELIGNKQVDQVSIIVANGLVSPDTPNEQGETPLIAAVTNNDAAMIRTLVSLGATLDGYGSYSEDYYETKAQRTALQVAASQGKLGVVKILRDLGADDSLVAPYGAISLR</sequence>
<dbReference type="Pfam" id="PF12796">
    <property type="entry name" value="Ank_2"/>
    <property type="match status" value="1"/>
</dbReference>
<dbReference type="PROSITE" id="PS50297">
    <property type="entry name" value="ANK_REP_REGION"/>
    <property type="match status" value="1"/>
</dbReference>